<accession>A0A399FXY9</accession>
<sequence length="248" mass="27939">MKKRRLISLVVIAALVAITALSIIFIEGQPGGRGPFNLTSPQRRVVEIGGEVYFFLLFKYDPPLYFPPYLLESREEQDLSTPEGNIIATQSAYGRDREWYISLHDESAQKWLFKLDELSEGRTLGEYLKGTPLPNPLEETHAQLLHKVEFQVNNRKYAVIQMNLVFDGEVIDAGAQSFVKQDGIWLGTGDLVGNLLAFLVGTESYDELIQMSLCKETLLKLIFTLIVVILIATFFGLRLILKKKAITG</sequence>
<evidence type="ECO:0000256" key="1">
    <source>
        <dbReference type="SAM" id="Phobius"/>
    </source>
</evidence>
<evidence type="ECO:0000313" key="2">
    <source>
        <dbReference type="EMBL" id="RII00279.1"/>
    </source>
</evidence>
<dbReference type="Proteomes" id="UP000266287">
    <property type="component" value="Unassembled WGS sequence"/>
</dbReference>
<proteinExistence type="predicted"/>
<feature type="transmembrane region" description="Helical" evidence="1">
    <location>
        <begin position="218"/>
        <end position="241"/>
    </location>
</feature>
<comment type="caution">
    <text evidence="2">The sequence shown here is derived from an EMBL/GenBank/DDBJ whole genome shotgun (WGS) entry which is preliminary data.</text>
</comment>
<keyword evidence="1" id="KW-0472">Membrane</keyword>
<reference evidence="2 3" key="1">
    <citation type="submission" date="2018-08" db="EMBL/GenBank/DDBJ databases">
        <title>Draft genome of candidate division NPL-UPA2 bacterium Unc8 that adapted to ultra-basic serpentinizing groundwater.</title>
        <authorList>
            <person name="Ishii S."/>
            <person name="Suzuki S."/>
            <person name="Nealson K.H."/>
        </authorList>
    </citation>
    <scope>NUCLEOTIDE SEQUENCE [LARGE SCALE GENOMIC DNA]</scope>
    <source>
        <strain evidence="2">Unc8</strain>
    </source>
</reference>
<name>A0A399FXY9_UNCN2</name>
<dbReference type="EMBL" id="NDHY01000005">
    <property type="protein sequence ID" value="RII00279.1"/>
    <property type="molecule type" value="Genomic_DNA"/>
</dbReference>
<organism evidence="2 3">
    <name type="scientific">candidate division NPL-UPA2 bacterium Unc8</name>
    <dbReference type="NCBI Taxonomy" id="1980939"/>
    <lineage>
        <taxon>Bacteria</taxon>
    </lineage>
</organism>
<dbReference type="AlphaFoldDB" id="A0A399FXY9"/>
<keyword evidence="1" id="KW-1133">Transmembrane helix</keyword>
<evidence type="ECO:0000313" key="3">
    <source>
        <dbReference type="Proteomes" id="UP000266287"/>
    </source>
</evidence>
<gene>
    <name evidence="2" type="ORF">B9J77_03055</name>
</gene>
<protein>
    <submittedName>
        <fullName evidence="2">Uncharacterized protein</fullName>
    </submittedName>
</protein>
<keyword evidence="1" id="KW-0812">Transmembrane</keyword>